<keyword evidence="3" id="KW-0479">Metal-binding</keyword>
<dbReference type="GO" id="GO:0020037">
    <property type="term" value="F:heme binding"/>
    <property type="evidence" value="ECO:0007669"/>
    <property type="project" value="InterPro"/>
</dbReference>
<dbReference type="GO" id="GO:0005506">
    <property type="term" value="F:iron ion binding"/>
    <property type="evidence" value="ECO:0007669"/>
    <property type="project" value="InterPro"/>
</dbReference>
<dbReference type="Pfam" id="PF00067">
    <property type="entry name" value="p450"/>
    <property type="match status" value="1"/>
</dbReference>
<dbReference type="PROSITE" id="PS00086">
    <property type="entry name" value="CYTOCHROME_P450"/>
    <property type="match status" value="1"/>
</dbReference>
<dbReference type="CDD" id="cd20625">
    <property type="entry name" value="CYP164-like"/>
    <property type="match status" value="1"/>
</dbReference>
<dbReference type="InterPro" id="IPR017972">
    <property type="entry name" value="Cyt_P450_CS"/>
</dbReference>
<name>A0A6J6ED38_9ZZZZ</name>
<dbReference type="SUPFAM" id="SSF48264">
    <property type="entry name" value="Cytochrome P450"/>
    <property type="match status" value="1"/>
</dbReference>
<dbReference type="GO" id="GO:0004497">
    <property type="term" value="F:monooxygenase activity"/>
    <property type="evidence" value="ECO:0007669"/>
    <property type="project" value="UniProtKB-KW"/>
</dbReference>
<dbReference type="InterPro" id="IPR002397">
    <property type="entry name" value="Cyt_P450_B"/>
</dbReference>
<dbReference type="PANTHER" id="PTHR46696">
    <property type="entry name" value="P450, PUTATIVE (EUROFUNG)-RELATED"/>
    <property type="match status" value="1"/>
</dbReference>
<dbReference type="InterPro" id="IPR001128">
    <property type="entry name" value="Cyt_P450"/>
</dbReference>
<organism evidence="7">
    <name type="scientific">freshwater metagenome</name>
    <dbReference type="NCBI Taxonomy" id="449393"/>
    <lineage>
        <taxon>unclassified sequences</taxon>
        <taxon>metagenomes</taxon>
        <taxon>ecological metagenomes</taxon>
    </lineage>
</organism>
<dbReference type="GO" id="GO:0016705">
    <property type="term" value="F:oxidoreductase activity, acting on paired donors, with incorporation or reduction of molecular oxygen"/>
    <property type="evidence" value="ECO:0007669"/>
    <property type="project" value="InterPro"/>
</dbReference>
<accession>A0A6J6ED38</accession>
<evidence type="ECO:0000256" key="5">
    <source>
        <dbReference type="ARBA" id="ARBA00023004"/>
    </source>
</evidence>
<keyword evidence="2" id="KW-0349">Heme</keyword>
<dbReference type="FunFam" id="1.10.630.10:FF:000018">
    <property type="entry name" value="Cytochrome P450 monooxygenase"/>
    <property type="match status" value="1"/>
</dbReference>
<dbReference type="Gene3D" id="1.10.630.10">
    <property type="entry name" value="Cytochrome P450"/>
    <property type="match status" value="1"/>
</dbReference>
<reference evidence="7" key="1">
    <citation type="submission" date="2020-05" db="EMBL/GenBank/DDBJ databases">
        <authorList>
            <person name="Chiriac C."/>
            <person name="Salcher M."/>
            <person name="Ghai R."/>
            <person name="Kavagutti S V."/>
        </authorList>
    </citation>
    <scope>NUCLEOTIDE SEQUENCE</scope>
</reference>
<keyword evidence="6" id="KW-0503">Monooxygenase</keyword>
<dbReference type="PRINTS" id="PR00359">
    <property type="entry name" value="BP450"/>
</dbReference>
<keyword evidence="5" id="KW-0408">Iron</keyword>
<evidence type="ECO:0000256" key="1">
    <source>
        <dbReference type="ARBA" id="ARBA00010617"/>
    </source>
</evidence>
<sequence length="375" mass="41835">MHRSPYGYWLLTRYDDVAAALRDPRLSSHWGRKHAGAPASDDPFLRAQQVIFRSFNMQDPPTHTRLRALVQQAFTRAAVDEQRDRVLGLVDDLLDAGAARPGHRLDLVAELAFPLTITIASEMIGIPTDEQLRFRASFEDTERLGDPTATAEQRQAGRDALVWQLATIADVVEQRRHEPRADLVTALVQAEAGGETLSTDEILAALLTIYTAAGTTTERMISSGVLLLLRHPEQWHLLCSDPPAVVPGAVTEILRYHHPNQQTTTNRLALEDVTIGGVTIPAGSTVRVALGAANRDPSRWTEPERFDITRREVVSLAFGQGIHYCIGAPLARMQATIAIERLAERFPDLRLADGEVRHDPRRMDRYERVLVELHR</sequence>
<proteinExistence type="inferred from homology"/>
<dbReference type="InterPro" id="IPR036396">
    <property type="entry name" value="Cyt_P450_sf"/>
</dbReference>
<dbReference type="PANTHER" id="PTHR46696:SF1">
    <property type="entry name" value="CYTOCHROME P450 YJIB-RELATED"/>
    <property type="match status" value="1"/>
</dbReference>
<dbReference type="EMBL" id="CAEZSR010000110">
    <property type="protein sequence ID" value="CAB4573786.1"/>
    <property type="molecule type" value="Genomic_DNA"/>
</dbReference>
<keyword evidence="4" id="KW-0560">Oxidoreductase</keyword>
<dbReference type="AlphaFoldDB" id="A0A6J6ED38"/>
<evidence type="ECO:0000256" key="4">
    <source>
        <dbReference type="ARBA" id="ARBA00023002"/>
    </source>
</evidence>
<evidence type="ECO:0000313" key="7">
    <source>
        <dbReference type="EMBL" id="CAB4573786.1"/>
    </source>
</evidence>
<gene>
    <name evidence="7" type="ORF">UFOPK1493_02574</name>
</gene>
<protein>
    <submittedName>
        <fullName evidence="7">Unannotated protein</fullName>
    </submittedName>
</protein>
<evidence type="ECO:0000256" key="2">
    <source>
        <dbReference type="ARBA" id="ARBA00022617"/>
    </source>
</evidence>
<comment type="similarity">
    <text evidence="1">Belongs to the cytochrome P450 family.</text>
</comment>
<evidence type="ECO:0000256" key="3">
    <source>
        <dbReference type="ARBA" id="ARBA00022723"/>
    </source>
</evidence>
<evidence type="ECO:0000256" key="6">
    <source>
        <dbReference type="ARBA" id="ARBA00023033"/>
    </source>
</evidence>